<evidence type="ECO:0000313" key="1">
    <source>
        <dbReference type="EMBL" id="RDU71210.1"/>
    </source>
</evidence>
<dbReference type="EMBL" id="NXLV01000004">
    <property type="protein sequence ID" value="RDU71210.1"/>
    <property type="molecule type" value="Genomic_DNA"/>
</dbReference>
<evidence type="ECO:0000313" key="2">
    <source>
        <dbReference type="Proteomes" id="UP000257045"/>
    </source>
</evidence>
<dbReference type="SUPFAM" id="SSF81901">
    <property type="entry name" value="HCP-like"/>
    <property type="match status" value="1"/>
</dbReference>
<reference evidence="1 2" key="1">
    <citation type="submission" date="2018-04" db="EMBL/GenBank/DDBJ databases">
        <title>Novel Campyloabacter and Helicobacter Species and Strains.</title>
        <authorList>
            <person name="Mannion A.J."/>
            <person name="Shen Z."/>
            <person name="Fox J.G."/>
        </authorList>
    </citation>
    <scope>NUCLEOTIDE SEQUENCE [LARGE SCALE GENOMIC DNA]</scope>
    <source>
        <strain evidence="1 2">MIT 04-9366</strain>
    </source>
</reference>
<proteinExistence type="predicted"/>
<name>A0A3D8J1V0_9HELI</name>
<comment type="caution">
    <text evidence="1">The sequence shown here is derived from an EMBL/GenBank/DDBJ whole genome shotgun (WGS) entry which is preliminary data.</text>
</comment>
<dbReference type="Proteomes" id="UP000257045">
    <property type="component" value="Unassembled WGS sequence"/>
</dbReference>
<evidence type="ECO:0008006" key="3">
    <source>
        <dbReference type="Google" id="ProtNLM"/>
    </source>
</evidence>
<sequence>MELLQNAIAYERSGDKQEAIRIYHKLIALNQNAVEARVGIMRLRGEWRRFSGVEEEHKNFFIDAQGQRQILEIERWLLR</sequence>
<keyword evidence="2" id="KW-1185">Reference proteome</keyword>
<dbReference type="RefSeq" id="WP_115569356.1">
    <property type="nucleotide sequence ID" value="NZ_NXLV01000004.1"/>
</dbReference>
<accession>A0A3D8J1V0</accession>
<organism evidence="1 2">
    <name type="scientific">Helicobacter brantae</name>
    <dbReference type="NCBI Taxonomy" id="375927"/>
    <lineage>
        <taxon>Bacteria</taxon>
        <taxon>Pseudomonadati</taxon>
        <taxon>Campylobacterota</taxon>
        <taxon>Epsilonproteobacteria</taxon>
        <taxon>Campylobacterales</taxon>
        <taxon>Helicobacteraceae</taxon>
        <taxon>Helicobacter</taxon>
    </lineage>
</organism>
<gene>
    <name evidence="1" type="ORF">CQA58_03600</name>
</gene>
<dbReference type="OrthoDB" id="9814069at2"/>
<protein>
    <recommendedName>
        <fullName evidence="3">Tetratricopeptide repeat protein</fullName>
    </recommendedName>
</protein>
<dbReference type="AlphaFoldDB" id="A0A3D8J1V0"/>